<evidence type="ECO:0000313" key="1">
    <source>
        <dbReference type="EMBL" id="MFB9207790.1"/>
    </source>
</evidence>
<sequence>MELFPAMPLEEWVDTKETFHRFAQIVGKIRLTVSNRRNHWWQVPFHLTGRGLTTRPMGGLAEQPLFCVDFDLVRHRLVIDVLDGRSAEFSLVGLSVATFQARLFQTLADLGIRPEIWAVPYDLEDETPFAEDTRHAHYDPMLINRYWRILSQVAQLLDRFAADFGGKVSPVHHFWHTFDIAVTLFTGRPAEVSAETDPVTREAYSREVISAGFWFGDKERPWPAFYSYTAPEPKGLEREPLQPGQAEWLAARGSHLAVLRYDDVRAMGDPVAGVLEFLQSAYEAGAKLTHLDTEEVACPGGITDPYYAKNRPA</sequence>
<dbReference type="Pfam" id="PF19459">
    <property type="entry name" value="DUF5996"/>
    <property type="match status" value="1"/>
</dbReference>
<comment type="caution">
    <text evidence="1">The sequence shown here is derived from an EMBL/GenBank/DDBJ whole genome shotgun (WGS) entry which is preliminary data.</text>
</comment>
<dbReference type="EMBL" id="JBHMEI010000065">
    <property type="protein sequence ID" value="MFB9207790.1"/>
    <property type="molecule type" value="Genomic_DNA"/>
</dbReference>
<name>A0ABV5IUY4_9ACTN</name>
<evidence type="ECO:0000313" key="2">
    <source>
        <dbReference type="Proteomes" id="UP001589647"/>
    </source>
</evidence>
<dbReference type="Proteomes" id="UP001589647">
    <property type="component" value="Unassembled WGS sequence"/>
</dbReference>
<keyword evidence="2" id="KW-1185">Reference proteome</keyword>
<gene>
    <name evidence="1" type="ORF">ACFFV7_41870</name>
</gene>
<reference evidence="1 2" key="1">
    <citation type="submission" date="2024-09" db="EMBL/GenBank/DDBJ databases">
        <authorList>
            <person name="Sun Q."/>
            <person name="Mori K."/>
        </authorList>
    </citation>
    <scope>NUCLEOTIDE SEQUENCE [LARGE SCALE GENOMIC DNA]</scope>
    <source>
        <strain evidence="1 2">CCM 3426</strain>
    </source>
</reference>
<accession>A0ABV5IUY4</accession>
<dbReference type="RefSeq" id="WP_189654268.1">
    <property type="nucleotide sequence ID" value="NZ_BMRC01000068.1"/>
</dbReference>
<dbReference type="InterPro" id="IPR046038">
    <property type="entry name" value="DUF5996"/>
</dbReference>
<protein>
    <submittedName>
        <fullName evidence="1">DUF5996 family protein</fullName>
    </submittedName>
</protein>
<proteinExistence type="predicted"/>
<organism evidence="1 2">
    <name type="scientific">Nonomuraea spiralis</name>
    <dbReference type="NCBI Taxonomy" id="46182"/>
    <lineage>
        <taxon>Bacteria</taxon>
        <taxon>Bacillati</taxon>
        <taxon>Actinomycetota</taxon>
        <taxon>Actinomycetes</taxon>
        <taxon>Streptosporangiales</taxon>
        <taxon>Streptosporangiaceae</taxon>
        <taxon>Nonomuraea</taxon>
    </lineage>
</organism>